<dbReference type="OrthoDB" id="5859976at2759"/>
<dbReference type="SUPFAM" id="SSF81321">
    <property type="entry name" value="Family A G protein-coupled receptor-like"/>
    <property type="match status" value="1"/>
</dbReference>
<dbReference type="CTD" id="8237738"/>
<evidence type="ECO:0000256" key="2">
    <source>
        <dbReference type="ARBA" id="ARBA00010663"/>
    </source>
</evidence>
<keyword evidence="8" id="KW-0675">Receptor</keyword>
<comment type="similarity">
    <text evidence="2">Belongs to the G-protein coupled receptor 1 family.</text>
</comment>
<protein>
    <recommendedName>
        <fullName evidence="11">G-protein coupled receptors family 1 profile domain-containing protein</fullName>
    </recommendedName>
</protein>
<feature type="transmembrane region" description="Helical" evidence="10">
    <location>
        <begin position="329"/>
        <end position="351"/>
    </location>
</feature>
<keyword evidence="3" id="KW-1003">Cell membrane</keyword>
<dbReference type="STRING" id="121224.E0VI34"/>
<dbReference type="GO" id="GO:0007210">
    <property type="term" value="P:serotonin receptor signaling pathway"/>
    <property type="evidence" value="ECO:0007669"/>
    <property type="project" value="TreeGrafter"/>
</dbReference>
<keyword evidence="5 10" id="KW-1133">Transmembrane helix</keyword>
<evidence type="ECO:0000256" key="8">
    <source>
        <dbReference type="ARBA" id="ARBA00023170"/>
    </source>
</evidence>
<dbReference type="PRINTS" id="PR00237">
    <property type="entry name" value="GPCRRHODOPSN"/>
</dbReference>
<dbReference type="PROSITE" id="PS50262">
    <property type="entry name" value="G_PROTEIN_RECEP_F1_2"/>
    <property type="match status" value="1"/>
</dbReference>
<dbReference type="GO" id="GO:0045202">
    <property type="term" value="C:synapse"/>
    <property type="evidence" value="ECO:0007669"/>
    <property type="project" value="GOC"/>
</dbReference>
<gene>
    <name evidence="13" type="primary">8237738</name>
    <name evidence="12" type="ORF">Phum_PHUM220510</name>
</gene>
<evidence type="ECO:0000313" key="13">
    <source>
        <dbReference type="EnsemblMetazoa" id="PHUM220510-PA"/>
    </source>
</evidence>
<evidence type="ECO:0000256" key="7">
    <source>
        <dbReference type="ARBA" id="ARBA00023136"/>
    </source>
</evidence>
<dbReference type="GO" id="GO:0007187">
    <property type="term" value="P:G protein-coupled receptor signaling pathway, coupled to cyclic nucleotide second messenger"/>
    <property type="evidence" value="ECO:0007669"/>
    <property type="project" value="TreeGrafter"/>
</dbReference>
<dbReference type="RefSeq" id="XP_002425778.1">
    <property type="nucleotide sequence ID" value="XM_002425733.1"/>
</dbReference>
<reference evidence="12" key="1">
    <citation type="submission" date="2007-04" db="EMBL/GenBank/DDBJ databases">
        <title>Annotation of Pediculus humanus corporis strain USDA.</title>
        <authorList>
            <person name="Kirkness E."/>
            <person name="Hannick L."/>
            <person name="Hass B."/>
            <person name="Bruggner R."/>
            <person name="Lawson D."/>
            <person name="Bidwell S."/>
            <person name="Joardar V."/>
            <person name="Caler E."/>
            <person name="Walenz B."/>
            <person name="Inman J."/>
            <person name="Schobel S."/>
            <person name="Galinsky K."/>
            <person name="Amedeo P."/>
            <person name="Strausberg R."/>
        </authorList>
    </citation>
    <scope>NUCLEOTIDE SEQUENCE</scope>
    <source>
        <strain evidence="12">USDA</strain>
    </source>
</reference>
<evidence type="ECO:0000259" key="11">
    <source>
        <dbReference type="PROSITE" id="PS50262"/>
    </source>
</evidence>
<dbReference type="GO" id="GO:0030425">
    <property type="term" value="C:dendrite"/>
    <property type="evidence" value="ECO:0007669"/>
    <property type="project" value="TreeGrafter"/>
</dbReference>
<dbReference type="VEuPathDB" id="VectorBase:PHUM220510"/>
<keyword evidence="14" id="KW-1185">Reference proteome</keyword>
<feature type="domain" description="G-protein coupled receptors family 1 profile" evidence="11">
    <location>
        <begin position="309"/>
        <end position="348"/>
    </location>
</feature>
<reference evidence="12" key="2">
    <citation type="submission" date="2007-04" db="EMBL/GenBank/DDBJ databases">
        <title>The genome of the human body louse.</title>
        <authorList>
            <consortium name="The Human Body Louse Genome Consortium"/>
            <person name="Kirkness E."/>
            <person name="Walenz B."/>
            <person name="Hass B."/>
            <person name="Bruggner R."/>
            <person name="Strausberg R."/>
        </authorList>
    </citation>
    <scope>NUCLEOTIDE SEQUENCE</scope>
    <source>
        <strain evidence="12">USDA</strain>
    </source>
</reference>
<dbReference type="GO" id="GO:0004993">
    <property type="term" value="F:G protein-coupled serotonin receptor activity"/>
    <property type="evidence" value="ECO:0007669"/>
    <property type="project" value="TreeGrafter"/>
</dbReference>
<keyword evidence="7 10" id="KW-0472">Membrane</keyword>
<keyword evidence="6" id="KW-0297">G-protein coupled receptor</keyword>
<dbReference type="KEGG" id="phu:Phum_PHUM220510"/>
<dbReference type="InterPro" id="IPR017452">
    <property type="entry name" value="GPCR_Rhodpsn_7TM"/>
</dbReference>
<evidence type="ECO:0000313" key="14">
    <source>
        <dbReference type="Proteomes" id="UP000009046"/>
    </source>
</evidence>
<evidence type="ECO:0000256" key="10">
    <source>
        <dbReference type="SAM" id="Phobius"/>
    </source>
</evidence>
<evidence type="ECO:0000256" key="4">
    <source>
        <dbReference type="ARBA" id="ARBA00022692"/>
    </source>
</evidence>
<dbReference type="EMBL" id="AAZO01002548">
    <property type="status" value="NOT_ANNOTATED_CDS"/>
    <property type="molecule type" value="Genomic_DNA"/>
</dbReference>
<evidence type="ECO:0000256" key="1">
    <source>
        <dbReference type="ARBA" id="ARBA00004651"/>
    </source>
</evidence>
<dbReference type="EMBL" id="DS235184">
    <property type="protein sequence ID" value="EEB13040.1"/>
    <property type="molecule type" value="Genomic_DNA"/>
</dbReference>
<accession>E0VI34</accession>
<evidence type="ECO:0000256" key="3">
    <source>
        <dbReference type="ARBA" id="ARBA00022475"/>
    </source>
</evidence>
<dbReference type="GeneID" id="8237738"/>
<sequence>MEGGEWWFPNGFSLTNTTSTDFYKNSSSSSDSEELFRSLLFPENSGGFSHETSIEDSSLSLFDTTDWGNSTLRWFQDLSCHFFQTFDTFGLYTPNMDLYNDTCDSRPQFTKASILSCDRPAKIHEKFDYFRCVAEKIRYKSFKSRFKTYKCSKCNAACDTPQFKMAVNVLAGTGMTLFDDKTKLFKNGNGSSFWARFPRIMSSALCQSSITDVLQLVMNCKTIKEPESDQLLTSLQSNYSYYEDIESWNNVFKCSIQNVFFGSDPGGGMGGIGGTGSGSGNFESTIENLYNYEWSFVFVLVFIIAGGLGNILVCLAVCLDTRLQNVTNYFLLSLAIADLLVSLFVMPLGAIPGFLGWRKKKHTKGLSFK</sequence>
<comment type="subcellular location">
    <subcellularLocation>
        <location evidence="1">Cell membrane</location>
        <topology evidence="1">Multi-pass membrane protein</topology>
    </subcellularLocation>
</comment>
<dbReference type="AlphaFoldDB" id="E0VI34"/>
<dbReference type="Proteomes" id="UP000009046">
    <property type="component" value="Unassembled WGS sequence"/>
</dbReference>
<dbReference type="Gene3D" id="1.20.1070.10">
    <property type="entry name" value="Rhodopsin 7-helix transmembrane proteins"/>
    <property type="match status" value="1"/>
</dbReference>
<name>E0VI34_PEDHC</name>
<dbReference type="InParanoid" id="E0VI34"/>
<organism>
    <name type="scientific">Pediculus humanus subsp. corporis</name>
    <name type="common">Body louse</name>
    <dbReference type="NCBI Taxonomy" id="121224"/>
    <lineage>
        <taxon>Eukaryota</taxon>
        <taxon>Metazoa</taxon>
        <taxon>Ecdysozoa</taxon>
        <taxon>Arthropoda</taxon>
        <taxon>Hexapoda</taxon>
        <taxon>Insecta</taxon>
        <taxon>Pterygota</taxon>
        <taxon>Neoptera</taxon>
        <taxon>Paraneoptera</taxon>
        <taxon>Psocodea</taxon>
        <taxon>Troctomorpha</taxon>
        <taxon>Phthiraptera</taxon>
        <taxon>Anoplura</taxon>
        <taxon>Pediculidae</taxon>
        <taxon>Pediculus</taxon>
    </lineage>
</organism>
<evidence type="ECO:0000313" key="12">
    <source>
        <dbReference type="EMBL" id="EEB13040.1"/>
    </source>
</evidence>
<dbReference type="PANTHER" id="PTHR24247">
    <property type="entry name" value="5-HYDROXYTRYPTAMINE RECEPTOR"/>
    <property type="match status" value="1"/>
</dbReference>
<dbReference type="PANTHER" id="PTHR24247:SF228">
    <property type="entry name" value="5-HYDROXYTRYPTAMINE (SEROTONIN) RECEPTOR 2A, ISOFORM B"/>
    <property type="match status" value="1"/>
</dbReference>
<dbReference type="Pfam" id="PF00001">
    <property type="entry name" value="7tm_1"/>
    <property type="match status" value="1"/>
</dbReference>
<keyword evidence="4 10" id="KW-0812">Transmembrane</keyword>
<dbReference type="GO" id="GO:0005886">
    <property type="term" value="C:plasma membrane"/>
    <property type="evidence" value="ECO:0007669"/>
    <property type="project" value="UniProtKB-SubCell"/>
</dbReference>
<dbReference type="InterPro" id="IPR000276">
    <property type="entry name" value="GPCR_Rhodpsn"/>
</dbReference>
<feature type="transmembrane region" description="Helical" evidence="10">
    <location>
        <begin position="294"/>
        <end position="317"/>
    </location>
</feature>
<dbReference type="GO" id="GO:0030594">
    <property type="term" value="F:neurotransmitter receptor activity"/>
    <property type="evidence" value="ECO:0007669"/>
    <property type="project" value="TreeGrafter"/>
</dbReference>
<dbReference type="HOGENOM" id="CLU_750761_0_0_1"/>
<proteinExistence type="inferred from homology"/>
<dbReference type="EnsemblMetazoa" id="PHUM220510-RA">
    <property type="protein sequence ID" value="PHUM220510-PA"/>
    <property type="gene ID" value="PHUM220510"/>
</dbReference>
<keyword evidence="9" id="KW-0807">Transducer</keyword>
<evidence type="ECO:0000256" key="6">
    <source>
        <dbReference type="ARBA" id="ARBA00023040"/>
    </source>
</evidence>
<dbReference type="GO" id="GO:0007268">
    <property type="term" value="P:chemical synaptic transmission"/>
    <property type="evidence" value="ECO:0007669"/>
    <property type="project" value="TreeGrafter"/>
</dbReference>
<dbReference type="GO" id="GO:0051378">
    <property type="term" value="F:serotonin binding"/>
    <property type="evidence" value="ECO:0007669"/>
    <property type="project" value="TreeGrafter"/>
</dbReference>
<evidence type="ECO:0000256" key="5">
    <source>
        <dbReference type="ARBA" id="ARBA00022989"/>
    </source>
</evidence>
<dbReference type="eggNOG" id="KOG3656">
    <property type="taxonomic scope" value="Eukaryota"/>
</dbReference>
<reference evidence="13" key="3">
    <citation type="submission" date="2021-02" db="UniProtKB">
        <authorList>
            <consortium name="EnsemblMetazoa"/>
        </authorList>
    </citation>
    <scope>IDENTIFICATION</scope>
    <source>
        <strain evidence="13">USDA</strain>
    </source>
</reference>
<evidence type="ECO:0000256" key="9">
    <source>
        <dbReference type="ARBA" id="ARBA00023224"/>
    </source>
</evidence>